<evidence type="ECO:0000313" key="2">
    <source>
        <dbReference type="Proteomes" id="UP000217258"/>
    </source>
</evidence>
<dbReference type="EMBL" id="CP011031">
    <property type="protein sequence ID" value="ATC92777.1"/>
    <property type="molecule type" value="Genomic_DNA"/>
</dbReference>
<accession>A0ABN5C971</accession>
<name>A0ABN5C971_9GAMM</name>
<protein>
    <recommendedName>
        <fullName evidence="3">Transposase</fullName>
    </recommendedName>
</protein>
<evidence type="ECO:0008006" key="3">
    <source>
        <dbReference type="Google" id="ProtNLM"/>
    </source>
</evidence>
<evidence type="ECO:0000313" key="1">
    <source>
        <dbReference type="EMBL" id="ATC92777.1"/>
    </source>
</evidence>
<reference evidence="1 2" key="1">
    <citation type="submission" date="2015-06" db="EMBL/GenBank/DDBJ databases">
        <authorList>
            <person name="Xie B.-B."/>
            <person name="Rong J.-C."/>
            <person name="Qin Q.-L."/>
            <person name="Zhang Y.-Z."/>
        </authorList>
    </citation>
    <scope>NUCLEOTIDE SEQUENCE [LARGE SCALE GENOMIC DNA]</scope>
    <source>
        <strain evidence="1 2">KMM 3549</strain>
    </source>
</reference>
<keyword evidence="2" id="KW-1185">Reference proteome</keyword>
<gene>
    <name evidence="1" type="ORF">PISS_b0674</name>
</gene>
<organism evidence="1 2">
    <name type="scientific">Pseudoalteromonas issachenkonii</name>
    <dbReference type="NCBI Taxonomy" id="152297"/>
    <lineage>
        <taxon>Bacteria</taxon>
        <taxon>Pseudomonadati</taxon>
        <taxon>Pseudomonadota</taxon>
        <taxon>Gammaproteobacteria</taxon>
        <taxon>Alteromonadales</taxon>
        <taxon>Pseudoalteromonadaceae</taxon>
        <taxon>Pseudoalteromonas</taxon>
    </lineage>
</organism>
<sequence>MVKCYEHFDQDSPYFSQKLQNKRTTIMAINALSNYYINIKQQYF</sequence>
<proteinExistence type="predicted"/>
<dbReference type="Proteomes" id="UP000217258">
    <property type="component" value="Chromosome II"/>
</dbReference>